<feature type="transmembrane region" description="Helical" evidence="1">
    <location>
        <begin position="133"/>
        <end position="155"/>
    </location>
</feature>
<dbReference type="InterPro" id="IPR036890">
    <property type="entry name" value="HATPase_C_sf"/>
</dbReference>
<keyword evidence="1" id="KW-0472">Membrane</keyword>
<evidence type="ECO:0000313" key="5">
    <source>
        <dbReference type="Proteomes" id="UP001157186"/>
    </source>
</evidence>
<protein>
    <submittedName>
        <fullName evidence="4">Histidine kinase</fullName>
    </submittedName>
</protein>
<accession>A0ABQ6H0K7</accession>
<keyword evidence="1" id="KW-0812">Transmembrane</keyword>
<sequence>MRACSGSSIINHIFSLLVLFVKWTKFLEEKNNLFWFVHSAGWFGFALVYYLSSLLHDLRDIFVVIIFLNAYAGWLFSIPLRYIYRKVWNYKPINIALSVLFTSAITGLLWQIVQNINYWEIYKHGFRPEQLIYYTKNGLFSVSIMLSWSVLYFGTKYYQMLQRERQNVLHANTVAHQAQLKMLRYQLNPHFLFNTLNAISTLILVKENDTANAMVTKLSEFLRYSLDKDPMKKVTLESELQALRLYLDIEKVRFEERLQVAFHVAKDCEQALVPSMILQPLAENAIKYAIAVQEQGGTITVNVDKFGNDLLLELADNGPGAEIKNGNLFRENGVGLANSRERLQALYGNDYSLVVANNKPSGVKVNIRMPFETKVNS</sequence>
<comment type="caution">
    <text evidence="4">The sequence shown here is derived from an EMBL/GenBank/DDBJ whole genome shotgun (WGS) entry which is preliminary data.</text>
</comment>
<feature type="transmembrane region" description="Helical" evidence="1">
    <location>
        <begin position="61"/>
        <end position="83"/>
    </location>
</feature>
<keyword evidence="4" id="KW-0418">Kinase</keyword>
<evidence type="ECO:0000313" key="4">
    <source>
        <dbReference type="EMBL" id="GLX80275.1"/>
    </source>
</evidence>
<organism evidence="4 5">
    <name type="scientific">Thalassotalea insulae</name>
    <dbReference type="NCBI Taxonomy" id="2056778"/>
    <lineage>
        <taxon>Bacteria</taxon>
        <taxon>Pseudomonadati</taxon>
        <taxon>Pseudomonadota</taxon>
        <taxon>Gammaproteobacteria</taxon>
        <taxon>Alteromonadales</taxon>
        <taxon>Colwelliaceae</taxon>
        <taxon>Thalassotalea</taxon>
    </lineage>
</organism>
<dbReference type="SUPFAM" id="SSF55874">
    <property type="entry name" value="ATPase domain of HSP90 chaperone/DNA topoisomerase II/histidine kinase"/>
    <property type="match status" value="1"/>
</dbReference>
<feature type="transmembrane region" description="Helical" evidence="1">
    <location>
        <begin position="95"/>
        <end position="113"/>
    </location>
</feature>
<reference evidence="4 5" key="1">
    <citation type="submission" date="2023-03" db="EMBL/GenBank/DDBJ databases">
        <title>Draft genome sequence of Thalassotalea insulae KCTC 62186T.</title>
        <authorList>
            <person name="Sawabe T."/>
        </authorList>
    </citation>
    <scope>NUCLEOTIDE SEQUENCE [LARGE SCALE GENOMIC DNA]</scope>
    <source>
        <strain evidence="4 5">KCTC 62186</strain>
    </source>
</reference>
<evidence type="ECO:0000259" key="3">
    <source>
        <dbReference type="Pfam" id="PF06580"/>
    </source>
</evidence>
<dbReference type="Gene3D" id="3.30.565.10">
    <property type="entry name" value="Histidine kinase-like ATPase, C-terminal domain"/>
    <property type="match status" value="1"/>
</dbReference>
<feature type="transmembrane region" description="Helical" evidence="1">
    <location>
        <begin position="33"/>
        <end position="55"/>
    </location>
</feature>
<feature type="domain" description="Histidine kinase/HSP90-like ATPase" evidence="2">
    <location>
        <begin position="276"/>
        <end position="372"/>
    </location>
</feature>
<keyword evidence="5" id="KW-1185">Reference proteome</keyword>
<evidence type="ECO:0000256" key="1">
    <source>
        <dbReference type="SAM" id="Phobius"/>
    </source>
</evidence>
<evidence type="ECO:0000259" key="2">
    <source>
        <dbReference type="Pfam" id="PF02518"/>
    </source>
</evidence>
<gene>
    <name evidence="4" type="ORF">tinsulaeT_36150</name>
</gene>
<dbReference type="InterPro" id="IPR050640">
    <property type="entry name" value="Bact_2-comp_sensor_kinase"/>
</dbReference>
<dbReference type="PANTHER" id="PTHR34220">
    <property type="entry name" value="SENSOR HISTIDINE KINASE YPDA"/>
    <property type="match status" value="1"/>
</dbReference>
<keyword evidence="4" id="KW-0808">Transferase</keyword>
<feature type="domain" description="Signal transduction histidine kinase internal region" evidence="3">
    <location>
        <begin position="178"/>
        <end position="258"/>
    </location>
</feature>
<dbReference type="Proteomes" id="UP001157186">
    <property type="component" value="Unassembled WGS sequence"/>
</dbReference>
<keyword evidence="1" id="KW-1133">Transmembrane helix</keyword>
<dbReference type="PANTHER" id="PTHR34220:SF7">
    <property type="entry name" value="SENSOR HISTIDINE KINASE YPDA"/>
    <property type="match status" value="1"/>
</dbReference>
<dbReference type="Pfam" id="PF06580">
    <property type="entry name" value="His_kinase"/>
    <property type="match status" value="1"/>
</dbReference>
<proteinExistence type="predicted"/>
<dbReference type="GO" id="GO:0016301">
    <property type="term" value="F:kinase activity"/>
    <property type="evidence" value="ECO:0007669"/>
    <property type="project" value="UniProtKB-KW"/>
</dbReference>
<dbReference type="Pfam" id="PF02518">
    <property type="entry name" value="HATPase_c"/>
    <property type="match status" value="1"/>
</dbReference>
<dbReference type="InterPro" id="IPR003594">
    <property type="entry name" value="HATPase_dom"/>
</dbReference>
<name>A0ABQ6H0K7_9GAMM</name>
<dbReference type="InterPro" id="IPR010559">
    <property type="entry name" value="Sig_transdc_His_kin_internal"/>
</dbReference>
<dbReference type="EMBL" id="BSST01000001">
    <property type="protein sequence ID" value="GLX80275.1"/>
    <property type="molecule type" value="Genomic_DNA"/>
</dbReference>